<evidence type="ECO:0000313" key="2">
    <source>
        <dbReference type="EMBL" id="QEC63766.1"/>
    </source>
</evidence>
<dbReference type="RefSeq" id="WP_147032340.1">
    <property type="nucleotide sequence ID" value="NZ_CP042436.1"/>
</dbReference>
<dbReference type="PANTHER" id="PTHR43762:SF1">
    <property type="entry name" value="D-ARABINONO-1,4-LACTONE OXIDASE"/>
    <property type="match status" value="1"/>
</dbReference>
<feature type="domain" description="FAD-binding PCMH-type" evidence="1">
    <location>
        <begin position="28"/>
        <end position="230"/>
    </location>
</feature>
<dbReference type="InterPro" id="IPR036318">
    <property type="entry name" value="FAD-bd_PCMH-like_sf"/>
</dbReference>
<dbReference type="InterPro" id="IPR016166">
    <property type="entry name" value="FAD-bd_PCMH"/>
</dbReference>
<dbReference type="SUPFAM" id="SSF56176">
    <property type="entry name" value="FAD-binding/transporter-associated domain-like"/>
    <property type="match status" value="1"/>
</dbReference>
<dbReference type="GO" id="GO:0016899">
    <property type="term" value="F:oxidoreductase activity, acting on the CH-OH group of donors, oxygen as acceptor"/>
    <property type="evidence" value="ECO:0007669"/>
    <property type="project" value="InterPro"/>
</dbReference>
<dbReference type="GO" id="GO:0071949">
    <property type="term" value="F:FAD binding"/>
    <property type="evidence" value="ECO:0007669"/>
    <property type="project" value="InterPro"/>
</dbReference>
<organism evidence="2 3">
    <name type="scientific">Mucilaginibacter ginsenosidivorans</name>
    <dbReference type="NCBI Taxonomy" id="398053"/>
    <lineage>
        <taxon>Bacteria</taxon>
        <taxon>Pseudomonadati</taxon>
        <taxon>Bacteroidota</taxon>
        <taxon>Sphingobacteriia</taxon>
        <taxon>Sphingobacteriales</taxon>
        <taxon>Sphingobacteriaceae</taxon>
        <taxon>Mucilaginibacter</taxon>
    </lineage>
</organism>
<sequence length="507" mass="56311">MKVIKTGAKTWENRHETFVENIKDLYELGNEPAMNALNSYNDATKGYQAIITDAIASQTPLRALGGGWSWMKIATVNNGIMLDTKPLNTVFNISSNSVSPAYTGDPAYLVFAQSGNGIWELNQYLEPLDRSLKTSGASNGQTIAGVLGTGTHGSAFDFGATPEFVVGLHLIVGPNRHVYLERASAPVVSDSFIQNLQTELIRDDELFNAALVSFGSFGIIHGVMIETEEKFLLESYMTRINYDDSLKAVMRTLDFSNNTTPAMPCGNERPFHFSVLLNPYDMDHGAYVTSMYKRPYRPNYQGPADNASGIGPGDDAASIMSALIKLFPNLNSTLVNTVIKTSLTLFEKQFGTHAQIFDNTTLRGKLLSAAVSFSAENAPQVADLMLSINNDIGPFTGIFSFRFVKQSSATLGFTRFERSCVMELDAPFSDTTYSFYTKVWKRLEDEGIPFTFHWGKVNELTPQRLENMYGDRIDKWIEARNRLLDADTMKVFNNPLLAQWGLDRILV</sequence>
<dbReference type="InterPro" id="IPR006094">
    <property type="entry name" value="Oxid_FAD_bind_N"/>
</dbReference>
<dbReference type="InterPro" id="IPR010031">
    <property type="entry name" value="FAD_lactone_oxidase-like"/>
</dbReference>
<dbReference type="PANTHER" id="PTHR43762">
    <property type="entry name" value="L-GULONOLACTONE OXIDASE"/>
    <property type="match status" value="1"/>
</dbReference>
<dbReference type="EMBL" id="CP042436">
    <property type="protein sequence ID" value="QEC63766.1"/>
    <property type="molecule type" value="Genomic_DNA"/>
</dbReference>
<dbReference type="OrthoDB" id="9800184at2"/>
<name>A0A5B8UZQ2_9SPHI</name>
<protein>
    <submittedName>
        <fullName evidence="2">FAD-binding protein</fullName>
    </submittedName>
</protein>
<gene>
    <name evidence="2" type="ORF">FRZ54_14700</name>
</gene>
<dbReference type="Gene3D" id="3.30.465.10">
    <property type="match status" value="1"/>
</dbReference>
<accession>A0A5B8UZQ2</accession>
<dbReference type="AlphaFoldDB" id="A0A5B8UZQ2"/>
<reference evidence="2 3" key="1">
    <citation type="journal article" date="2017" name="Curr. Microbiol.">
        <title>Mucilaginibacter ginsenosidivorans sp. nov., Isolated from Soil of Ginseng Field.</title>
        <authorList>
            <person name="Kim M.M."/>
            <person name="Siddiqi M.Z."/>
            <person name="Im W.T."/>
        </authorList>
    </citation>
    <scope>NUCLEOTIDE SEQUENCE [LARGE SCALE GENOMIC DNA]</scope>
    <source>
        <strain evidence="2 3">Gsoil 3017</strain>
    </source>
</reference>
<proteinExistence type="predicted"/>
<dbReference type="PROSITE" id="PS51387">
    <property type="entry name" value="FAD_PCMH"/>
    <property type="match status" value="1"/>
</dbReference>
<evidence type="ECO:0000313" key="3">
    <source>
        <dbReference type="Proteomes" id="UP000321479"/>
    </source>
</evidence>
<evidence type="ECO:0000259" key="1">
    <source>
        <dbReference type="PROSITE" id="PS51387"/>
    </source>
</evidence>
<dbReference type="InterPro" id="IPR016169">
    <property type="entry name" value="FAD-bd_PCMH_sub2"/>
</dbReference>
<dbReference type="Proteomes" id="UP000321479">
    <property type="component" value="Chromosome"/>
</dbReference>
<dbReference type="Pfam" id="PF01565">
    <property type="entry name" value="FAD_binding_4"/>
    <property type="match status" value="1"/>
</dbReference>
<dbReference type="KEGG" id="mgin:FRZ54_14700"/>
<keyword evidence="3" id="KW-1185">Reference proteome</keyword>